<organism evidence="2">
    <name type="scientific">mine drainage metagenome</name>
    <dbReference type="NCBI Taxonomy" id="410659"/>
    <lineage>
        <taxon>unclassified sequences</taxon>
        <taxon>metagenomes</taxon>
        <taxon>ecological metagenomes</taxon>
    </lineage>
</organism>
<protein>
    <submittedName>
        <fullName evidence="2">Transposase, IS4 family</fullName>
    </submittedName>
</protein>
<evidence type="ECO:0000259" key="1">
    <source>
        <dbReference type="Pfam" id="PF13546"/>
    </source>
</evidence>
<reference evidence="2" key="2">
    <citation type="journal article" date="2014" name="ISME J.">
        <title>Microbial stratification in low pH oxic and suboxic macroscopic growths along an acid mine drainage.</title>
        <authorList>
            <person name="Mendez-Garcia C."/>
            <person name="Mesa V."/>
            <person name="Sprenger R.R."/>
            <person name="Richter M."/>
            <person name="Diez M.S."/>
            <person name="Solano J."/>
            <person name="Bargiela R."/>
            <person name="Golyshina O.V."/>
            <person name="Manteca A."/>
            <person name="Ramos J.L."/>
            <person name="Gallego J.R."/>
            <person name="Llorente I."/>
            <person name="Martins Dos Santos V.A."/>
            <person name="Jensen O.N."/>
            <person name="Pelaez A.I."/>
            <person name="Sanchez J."/>
            <person name="Ferrer M."/>
        </authorList>
    </citation>
    <scope>NUCLEOTIDE SEQUENCE</scope>
</reference>
<feature type="domain" description="Transposase IS701-like DDE" evidence="1">
    <location>
        <begin position="26"/>
        <end position="250"/>
    </location>
</feature>
<dbReference type="SUPFAM" id="SSF53098">
    <property type="entry name" value="Ribonuclease H-like"/>
    <property type="match status" value="1"/>
</dbReference>
<name>T1C3A0_9ZZZZ</name>
<dbReference type="AlphaFoldDB" id="T1C3A0"/>
<dbReference type="EMBL" id="AUZY01001050">
    <property type="protein sequence ID" value="EQD76477.1"/>
    <property type="molecule type" value="Genomic_DNA"/>
</dbReference>
<evidence type="ECO:0000313" key="2">
    <source>
        <dbReference type="EMBL" id="EQD76477.1"/>
    </source>
</evidence>
<gene>
    <name evidence="2" type="ORF">B1B_01656</name>
</gene>
<proteinExistence type="predicted"/>
<comment type="caution">
    <text evidence="2">The sequence shown here is derived from an EMBL/GenBank/DDBJ whole genome shotgun (WGS) entry which is preliminary data.</text>
</comment>
<dbReference type="Pfam" id="PF13546">
    <property type="entry name" value="DDE_5"/>
    <property type="match status" value="1"/>
</dbReference>
<accession>T1C3A0</accession>
<sequence>MLLWSEWTRRLAPLRPACARSRTFLWLCTALLGLCARADQAGVTSWVRSGFLEGAAYRRLLHLFAGGGVRVDALTRCWVGLVLSLFRPFTVEGFRVAVTDGLKVPKEGHRMPAVKSLHQESANNSKPPYIMGHSFQAVGLLVEGRGAPLCVPLATRLHEGVKAGPGERRTLLDKLVALFLPLASQLGGPTILLADAYYASRKIVLPLLAVGHHLVTRVRSNAVAYHPPPPVVSRRRGRPRIYGEKVRLNALWNSPGFTTASSPAYGERDVTICLLALDLLWRPVGRKVRFVLVDHPVRGRIILMTTHLGLAPLDVVRLYSYRFKIEVSFKQALHTVGAYAYHFWLKSMRPIHRGSGDQYLHRATPTYRGRVRRKMEAYELHAQLGCIAQGLLQHLAVNFRTEVWGEFRSWMRTMNVDATPSEAVAAQALRSSLPQYLASSPPEGTFEKFLLEKVDWSRVPGLQMDT</sequence>
<reference evidence="2" key="1">
    <citation type="submission" date="2013-08" db="EMBL/GenBank/DDBJ databases">
        <authorList>
            <person name="Mendez C."/>
            <person name="Richter M."/>
            <person name="Ferrer M."/>
            <person name="Sanchez J."/>
        </authorList>
    </citation>
    <scope>NUCLEOTIDE SEQUENCE</scope>
</reference>
<dbReference type="InterPro" id="IPR012337">
    <property type="entry name" value="RNaseH-like_sf"/>
</dbReference>
<dbReference type="InterPro" id="IPR038721">
    <property type="entry name" value="IS701-like_DDE_dom"/>
</dbReference>